<accession>A0A372GKX0</accession>
<proteinExistence type="predicted"/>
<gene>
    <name evidence="1" type="ORF">D0T12_05180</name>
</gene>
<dbReference type="Pfam" id="PF05139">
    <property type="entry name" value="Erythro_esteras"/>
    <property type="match status" value="1"/>
</dbReference>
<reference evidence="1 2" key="1">
    <citation type="submission" date="2018-08" db="EMBL/GenBank/DDBJ databases">
        <title>Actinomadura spongicola sp. nov., isolated from marine sponge Leucetta chagosensis.</title>
        <authorList>
            <person name="Li L."/>
            <person name="Lin H.W."/>
        </authorList>
    </citation>
    <scope>NUCLEOTIDE SEQUENCE [LARGE SCALE GENOMIC DNA]</scope>
    <source>
        <strain evidence="1 2">LHW52907</strain>
    </source>
</reference>
<sequence length="465" mass="52565">MLPVLLAAPVPADHGSTERSTIRTRGTMPISVRRRATPVFVGLAALLTTLAVPQTARAETADPVVRAIESGAHPLRSTEPAGDPKDLKPLGAMVDGATVVGLGEATHNSREFFTMKHRVFRYLVREKGFRAFSQEVHVAAGLRINDYVLYGRGDIRKIMNEEFQGGTGLWNTREYLDLFRWMRAYNARHTDRLHYVGNDLDFPGEELFARVDGYAEQHDPALLPQLTELYRGLRPTTDMDTWIEQYPQRPYAERRDQADRATRAVKLLRDRGADPMTVQYATFIFQVAKLYSYDFEDEAEMLKATQYREEAMADNTVWWSRQTGRTLLSAHNGHVAYGNSFPQFPRRIQGDLIREQIGRGYVSVGFTFYRGGFNASPPGGGPFREVVVGPAPANYNESTLDKVRYRDFVFDTRTVAPVARAWLGQSRPAYDFGTEYPDSFNSTVALGTFYDVVIHLHRVRAARLL</sequence>
<dbReference type="InterPro" id="IPR007815">
    <property type="entry name" value="Emycin_Estase"/>
</dbReference>
<evidence type="ECO:0000313" key="1">
    <source>
        <dbReference type="EMBL" id="RFS86027.1"/>
    </source>
</evidence>
<name>A0A372GKX0_9ACTN</name>
<dbReference type="EMBL" id="QVNQ01000002">
    <property type="protein sequence ID" value="RFS86027.1"/>
    <property type="molecule type" value="Genomic_DNA"/>
</dbReference>
<dbReference type="SUPFAM" id="SSF159501">
    <property type="entry name" value="EreA/ChaN-like"/>
    <property type="match status" value="1"/>
</dbReference>
<comment type="caution">
    <text evidence="1">The sequence shown here is derived from an EMBL/GenBank/DDBJ whole genome shotgun (WGS) entry which is preliminary data.</text>
</comment>
<dbReference type="Gene3D" id="1.20.1440.30">
    <property type="entry name" value="Biosynthetic Protein domain"/>
    <property type="match status" value="1"/>
</dbReference>
<dbReference type="PIRSF" id="PIRSF036794">
    <property type="entry name" value="UCP_erythr_ester"/>
    <property type="match status" value="1"/>
</dbReference>
<dbReference type="CDD" id="cd14728">
    <property type="entry name" value="Ere-like"/>
    <property type="match status" value="1"/>
</dbReference>
<dbReference type="Gene3D" id="3.30.1870.10">
    <property type="entry name" value="EreA-like, domain 2"/>
    <property type="match status" value="1"/>
</dbReference>
<organism evidence="1 2">
    <name type="scientific">Actinomadura spongiicola</name>
    <dbReference type="NCBI Taxonomy" id="2303421"/>
    <lineage>
        <taxon>Bacteria</taxon>
        <taxon>Bacillati</taxon>
        <taxon>Actinomycetota</taxon>
        <taxon>Actinomycetes</taxon>
        <taxon>Streptosporangiales</taxon>
        <taxon>Thermomonosporaceae</taxon>
        <taxon>Actinomadura</taxon>
    </lineage>
</organism>
<evidence type="ECO:0000313" key="2">
    <source>
        <dbReference type="Proteomes" id="UP000262882"/>
    </source>
</evidence>
<dbReference type="InterPro" id="IPR014622">
    <property type="entry name" value="UCP036794_erythomycin"/>
</dbReference>
<dbReference type="Gene3D" id="3.40.1660.10">
    <property type="entry name" value="EreA-like (biosynthetic domain)"/>
    <property type="match status" value="1"/>
</dbReference>
<dbReference type="Proteomes" id="UP000262882">
    <property type="component" value="Unassembled WGS sequence"/>
</dbReference>
<dbReference type="GO" id="GO:0046677">
    <property type="term" value="P:response to antibiotic"/>
    <property type="evidence" value="ECO:0007669"/>
    <property type="project" value="InterPro"/>
</dbReference>
<dbReference type="PANTHER" id="PTHR31299:SF0">
    <property type="entry name" value="ESTERASE, PUTATIVE (AFU_ORTHOLOGUE AFUA_1G05850)-RELATED"/>
    <property type="match status" value="1"/>
</dbReference>
<dbReference type="AlphaFoldDB" id="A0A372GKX0"/>
<dbReference type="InterPro" id="IPR052036">
    <property type="entry name" value="Hydrolase/PRTase-associated"/>
</dbReference>
<dbReference type="PANTHER" id="PTHR31299">
    <property type="entry name" value="ESTERASE, PUTATIVE (AFU_ORTHOLOGUE AFUA_1G05850)-RELATED"/>
    <property type="match status" value="1"/>
</dbReference>
<keyword evidence="2" id="KW-1185">Reference proteome</keyword>
<protein>
    <submittedName>
        <fullName evidence="1">Erythromycin esterase family protein</fullName>
    </submittedName>
</protein>